<gene>
    <name evidence="11" type="ORF">H7U36_00515</name>
</gene>
<evidence type="ECO:0000256" key="10">
    <source>
        <dbReference type="SAM" id="Phobius"/>
    </source>
</evidence>
<dbReference type="InterPro" id="IPR051327">
    <property type="entry name" value="MATE_MepA_subfamily"/>
</dbReference>
<keyword evidence="7 10" id="KW-1133">Transmembrane helix</keyword>
<dbReference type="Pfam" id="PF01554">
    <property type="entry name" value="MatE"/>
    <property type="match status" value="2"/>
</dbReference>
<accession>A0ABS2E4M5</accession>
<keyword evidence="9" id="KW-0046">Antibiotic resistance</keyword>
<evidence type="ECO:0000256" key="6">
    <source>
        <dbReference type="ARBA" id="ARBA00022692"/>
    </source>
</evidence>
<dbReference type="RefSeq" id="WP_191493221.1">
    <property type="nucleotide sequence ID" value="NZ_JACLYY010000001.1"/>
</dbReference>
<comment type="similarity">
    <text evidence="2">Belongs to the multi antimicrobial extrusion (MATE) (TC 2.A.66.1) family. MepA subfamily.</text>
</comment>
<feature type="transmembrane region" description="Helical" evidence="10">
    <location>
        <begin position="321"/>
        <end position="343"/>
    </location>
</feature>
<sequence length="442" mass="48003">MNTNEFIAKPVRELFFHYLVPAICGTMVTSIYVLADTIIIGKRLGETALAALNIALPIYNVFFGLGLLSGVGGSVLMSICRGKGRREEGNACFTAALLLNIVLFLVCLVLCTAFMEDLALFLGGTEETMPYIMDYIPYIIWGMGTYFFSAFLQTFIRNDGAPRLAMCGVIAGGVTNIILDIVFVFPLDMGMAGAALATVTGSTLTVLILCTHFFTKKNQLRFTLKGFRPVFMGRIFANGFTSFVIEAASGFTIFFFNLQLIRYLGNTGVTVYGIISNTALVVICLCKGIEQAAQPILSINHGAGLAERIQKVQSLSLRTSLVICAIPVVLGLAVPNLFTYIFLNPSREILTLAAPAVRIYFTGFLFLGVNMVFICYFQSVAKAGRSLLLCLLRGCILVIAFAYILPLFLGSTGIWLAFPAAELVTMAVGICIYQKELSSSNI</sequence>
<evidence type="ECO:0000256" key="9">
    <source>
        <dbReference type="ARBA" id="ARBA00023251"/>
    </source>
</evidence>
<comment type="subcellular location">
    <subcellularLocation>
        <location evidence="1">Cell membrane</location>
        <topology evidence="1">Multi-pass membrane protein</topology>
    </subcellularLocation>
</comment>
<evidence type="ECO:0000256" key="1">
    <source>
        <dbReference type="ARBA" id="ARBA00004651"/>
    </source>
</evidence>
<feature type="transmembrane region" description="Helical" evidence="10">
    <location>
        <begin position="164"/>
        <end position="185"/>
    </location>
</feature>
<feature type="transmembrane region" description="Helical" evidence="10">
    <location>
        <begin position="387"/>
        <end position="408"/>
    </location>
</feature>
<feature type="transmembrane region" description="Helical" evidence="10">
    <location>
        <begin position="15"/>
        <end position="34"/>
    </location>
</feature>
<feature type="transmembrane region" description="Helical" evidence="10">
    <location>
        <begin position="269"/>
        <end position="289"/>
    </location>
</feature>
<keyword evidence="4" id="KW-0813">Transport</keyword>
<feature type="transmembrane region" description="Helical" evidence="10">
    <location>
        <begin position="349"/>
        <end position="375"/>
    </location>
</feature>
<dbReference type="PANTHER" id="PTHR43823:SF3">
    <property type="entry name" value="MULTIDRUG EXPORT PROTEIN MEPA"/>
    <property type="match status" value="1"/>
</dbReference>
<evidence type="ECO:0000256" key="8">
    <source>
        <dbReference type="ARBA" id="ARBA00023136"/>
    </source>
</evidence>
<feature type="transmembrane region" description="Helical" evidence="10">
    <location>
        <begin position="235"/>
        <end position="257"/>
    </location>
</feature>
<keyword evidence="5" id="KW-1003">Cell membrane</keyword>
<keyword evidence="12" id="KW-1185">Reference proteome</keyword>
<dbReference type="PANTHER" id="PTHR43823">
    <property type="entry name" value="SPORULATION PROTEIN YKVU"/>
    <property type="match status" value="1"/>
</dbReference>
<evidence type="ECO:0000313" key="12">
    <source>
        <dbReference type="Proteomes" id="UP000716906"/>
    </source>
</evidence>
<comment type="caution">
    <text evidence="11">The sequence shown here is derived from an EMBL/GenBank/DDBJ whole genome shotgun (WGS) entry which is preliminary data.</text>
</comment>
<organism evidence="11 12">
    <name type="scientific">Faecalicatena fissicatena</name>
    <dbReference type="NCBI Taxonomy" id="290055"/>
    <lineage>
        <taxon>Bacteria</taxon>
        <taxon>Bacillati</taxon>
        <taxon>Bacillota</taxon>
        <taxon>Clostridia</taxon>
        <taxon>Lachnospirales</taxon>
        <taxon>Lachnospiraceae</taxon>
        <taxon>Faecalicatena</taxon>
    </lineage>
</organism>
<dbReference type="InterPro" id="IPR002528">
    <property type="entry name" value="MATE_fam"/>
</dbReference>
<evidence type="ECO:0000256" key="5">
    <source>
        <dbReference type="ARBA" id="ARBA00022475"/>
    </source>
</evidence>
<evidence type="ECO:0000256" key="4">
    <source>
        <dbReference type="ARBA" id="ARBA00022448"/>
    </source>
</evidence>
<feature type="transmembrane region" description="Helical" evidence="10">
    <location>
        <begin position="91"/>
        <end position="115"/>
    </location>
</feature>
<dbReference type="CDD" id="cd13143">
    <property type="entry name" value="MATE_MepA_like"/>
    <property type="match status" value="1"/>
</dbReference>
<dbReference type="InterPro" id="IPR048279">
    <property type="entry name" value="MdtK-like"/>
</dbReference>
<protein>
    <recommendedName>
        <fullName evidence="3">Multidrug export protein MepA</fullName>
    </recommendedName>
</protein>
<name>A0ABS2E4M5_9FIRM</name>
<dbReference type="EMBL" id="JACLYY010000001">
    <property type="protein sequence ID" value="MBM6736592.1"/>
    <property type="molecule type" value="Genomic_DNA"/>
</dbReference>
<keyword evidence="6 10" id="KW-0812">Transmembrane</keyword>
<feature type="transmembrane region" description="Helical" evidence="10">
    <location>
        <begin position="414"/>
        <end position="433"/>
    </location>
</feature>
<feature type="transmembrane region" description="Helical" evidence="10">
    <location>
        <begin position="191"/>
        <end position="214"/>
    </location>
</feature>
<evidence type="ECO:0000313" key="11">
    <source>
        <dbReference type="EMBL" id="MBM6736592.1"/>
    </source>
</evidence>
<feature type="transmembrane region" description="Helical" evidence="10">
    <location>
        <begin position="135"/>
        <end position="152"/>
    </location>
</feature>
<dbReference type="PIRSF" id="PIRSF006603">
    <property type="entry name" value="DinF"/>
    <property type="match status" value="1"/>
</dbReference>
<reference evidence="11 12" key="1">
    <citation type="journal article" date="2021" name="Sci. Rep.">
        <title>The distribution of antibiotic resistance genes in chicken gut microbiota commensals.</title>
        <authorList>
            <person name="Juricova H."/>
            <person name="Matiasovicova J."/>
            <person name="Kubasova T."/>
            <person name="Cejkova D."/>
            <person name="Rychlik I."/>
        </authorList>
    </citation>
    <scope>NUCLEOTIDE SEQUENCE [LARGE SCALE GENOMIC DNA]</scope>
    <source>
        <strain evidence="11 12">An773</strain>
    </source>
</reference>
<keyword evidence="8 10" id="KW-0472">Membrane</keyword>
<dbReference type="Proteomes" id="UP000716906">
    <property type="component" value="Unassembled WGS sequence"/>
</dbReference>
<evidence type="ECO:0000256" key="2">
    <source>
        <dbReference type="ARBA" id="ARBA00008417"/>
    </source>
</evidence>
<evidence type="ECO:0000256" key="3">
    <source>
        <dbReference type="ARBA" id="ARBA00022106"/>
    </source>
</evidence>
<proteinExistence type="inferred from homology"/>
<dbReference type="InterPro" id="IPR045070">
    <property type="entry name" value="MATE_MepA-like"/>
</dbReference>
<evidence type="ECO:0000256" key="7">
    <source>
        <dbReference type="ARBA" id="ARBA00022989"/>
    </source>
</evidence>
<feature type="transmembrane region" description="Helical" evidence="10">
    <location>
        <begin position="54"/>
        <end position="79"/>
    </location>
</feature>